<keyword evidence="2" id="KW-1185">Reference proteome</keyword>
<dbReference type="EMBL" id="JACHHT010000001">
    <property type="protein sequence ID" value="MBB6520085.1"/>
    <property type="molecule type" value="Genomic_DNA"/>
</dbReference>
<gene>
    <name evidence="1" type="ORF">HNR48_000363</name>
</gene>
<evidence type="ECO:0000313" key="2">
    <source>
        <dbReference type="Proteomes" id="UP000528457"/>
    </source>
</evidence>
<protein>
    <submittedName>
        <fullName evidence="1">Uncharacterized protein</fullName>
    </submittedName>
</protein>
<dbReference type="AlphaFoldDB" id="A0A7X0JPY1"/>
<evidence type="ECO:0000313" key="1">
    <source>
        <dbReference type="EMBL" id="MBB6520085.1"/>
    </source>
</evidence>
<dbReference type="RefSeq" id="WP_166852298.1">
    <property type="nucleotide sequence ID" value="NZ_JAAONY010000001.1"/>
</dbReference>
<comment type="caution">
    <text evidence="1">The sequence shown here is derived from an EMBL/GenBank/DDBJ whole genome shotgun (WGS) entry which is preliminary data.</text>
</comment>
<name>A0A7X0JPY1_9GAMM</name>
<accession>A0A7X0JPY1</accession>
<reference evidence="1 2" key="1">
    <citation type="submission" date="2020-08" db="EMBL/GenBank/DDBJ databases">
        <title>Genomic Encyclopedia of Type Strains, Phase IV (KMG-IV): sequencing the most valuable type-strain genomes for metagenomic binning, comparative biology and taxonomic classification.</title>
        <authorList>
            <person name="Goeker M."/>
        </authorList>
    </citation>
    <scope>NUCLEOTIDE SEQUENCE [LARGE SCALE GENOMIC DNA]</scope>
    <source>
        <strain evidence="1 2">DSM 22368</strain>
    </source>
</reference>
<dbReference type="Pfam" id="PF20090">
    <property type="entry name" value="DUF6482"/>
    <property type="match status" value="1"/>
</dbReference>
<dbReference type="InParanoid" id="A0A7X0JPY1"/>
<proteinExistence type="predicted"/>
<dbReference type="InterPro" id="IPR045508">
    <property type="entry name" value="DUF6482"/>
</dbReference>
<organism evidence="1 2">
    <name type="scientific">Pseudoteredinibacter isoporae</name>
    <dbReference type="NCBI Taxonomy" id="570281"/>
    <lineage>
        <taxon>Bacteria</taxon>
        <taxon>Pseudomonadati</taxon>
        <taxon>Pseudomonadota</taxon>
        <taxon>Gammaproteobacteria</taxon>
        <taxon>Cellvibrionales</taxon>
        <taxon>Cellvibrionaceae</taxon>
        <taxon>Pseudoteredinibacter</taxon>
    </lineage>
</organism>
<sequence length="107" mass="11930">MQKITLSQLNQCTKNLQLRVLSINSCLYQAYVLVDDFECVLLDEKQRSIKAASVGLLVEKLKGIPFSKATMVHSSAYDEMIGLTEGEKVKALEVPMDWAGLCNIHGR</sequence>
<dbReference type="Proteomes" id="UP000528457">
    <property type="component" value="Unassembled WGS sequence"/>
</dbReference>